<comment type="caution">
    <text evidence="11">The sequence shown here is derived from an EMBL/GenBank/DDBJ whole genome shotgun (WGS) entry which is preliminary data.</text>
</comment>
<evidence type="ECO:0000256" key="9">
    <source>
        <dbReference type="SAM" id="SignalP"/>
    </source>
</evidence>
<evidence type="ECO:0000259" key="10">
    <source>
        <dbReference type="SMART" id="SM01351"/>
    </source>
</evidence>
<feature type="domain" description="Lysine-specific metallo-endopeptidase" evidence="10">
    <location>
        <begin position="240"/>
        <end position="376"/>
    </location>
</feature>
<organism evidence="11 12">
    <name type="scientific">Saccharothrix lopnurensis</name>
    <dbReference type="NCBI Taxonomy" id="1670621"/>
    <lineage>
        <taxon>Bacteria</taxon>
        <taxon>Bacillati</taxon>
        <taxon>Actinomycetota</taxon>
        <taxon>Actinomycetes</taxon>
        <taxon>Pseudonocardiales</taxon>
        <taxon>Pseudonocardiaceae</taxon>
        <taxon>Saccharothrix</taxon>
    </lineage>
</organism>
<sequence length="379" mass="40634">MAKKRSAAPVAVLTALLLTGATAAATAATAAATPGPNAIGNSVTTDFPVSLTTAPEHRLGDPVVLDFELRNATDRDVSVLVWDTPMEGGTLRFVRVHRAGVEVPYDGRSIKRGDPSAASYAPVPAGGAVHASFDLTSAFAITEPGDYTATLDARLRDVVTGAPSARARADLAGVALEPVAVGFRVLPGGPARTTGGETARRAAATPAGRAEPNPPAFDGGTDTERGQITRAHEQGFRYTRDAFREVPEGEAPPPRYKKWFGAFGENRYRRVHDSYGAVLRYFTQETITYTPHGEGCRDDYYAYTYFDAKAVWLCPVFWRIEMTGLDSKAGTVVHELSHAAAHTEDHVYGTEAALRLAEEEPGKAVRNADNYEYFAETTS</sequence>
<evidence type="ECO:0000256" key="3">
    <source>
        <dbReference type="ARBA" id="ARBA00022670"/>
    </source>
</evidence>
<evidence type="ECO:0000313" key="12">
    <source>
        <dbReference type="Proteomes" id="UP001596220"/>
    </source>
</evidence>
<evidence type="ECO:0000256" key="4">
    <source>
        <dbReference type="ARBA" id="ARBA00022723"/>
    </source>
</evidence>
<proteinExistence type="inferred from homology"/>
<name>A0ABW1NZA5_9PSEU</name>
<evidence type="ECO:0000256" key="1">
    <source>
        <dbReference type="ARBA" id="ARBA00001947"/>
    </source>
</evidence>
<dbReference type="InterPro" id="IPR050414">
    <property type="entry name" value="Fungal_M35_metalloproteases"/>
</dbReference>
<dbReference type="PANTHER" id="PTHR37016:SF3">
    <property type="entry name" value="NEUTRAL PROTEASE 2-RELATED"/>
    <property type="match status" value="1"/>
</dbReference>
<evidence type="ECO:0000256" key="7">
    <source>
        <dbReference type="ARBA" id="ARBA00023049"/>
    </source>
</evidence>
<dbReference type="SMART" id="SM01351">
    <property type="entry name" value="Aspzincin_M35"/>
    <property type="match status" value="1"/>
</dbReference>
<feature type="signal peptide" evidence="9">
    <location>
        <begin position="1"/>
        <end position="23"/>
    </location>
</feature>
<keyword evidence="4" id="KW-0479">Metal-binding</keyword>
<dbReference type="PANTHER" id="PTHR37016">
    <property type="match status" value="1"/>
</dbReference>
<feature type="compositionally biased region" description="Low complexity" evidence="8">
    <location>
        <begin position="189"/>
        <end position="211"/>
    </location>
</feature>
<feature type="region of interest" description="Disordered" evidence="8">
    <location>
        <begin position="189"/>
        <end position="224"/>
    </location>
</feature>
<feature type="chain" id="PRO_5047186336" evidence="9">
    <location>
        <begin position="24"/>
        <end position="379"/>
    </location>
</feature>
<dbReference type="SUPFAM" id="SSF55486">
    <property type="entry name" value="Metalloproteases ('zincins'), catalytic domain"/>
    <property type="match status" value="1"/>
</dbReference>
<evidence type="ECO:0000256" key="6">
    <source>
        <dbReference type="ARBA" id="ARBA00022833"/>
    </source>
</evidence>
<keyword evidence="7" id="KW-0482">Metalloprotease</keyword>
<keyword evidence="3" id="KW-0645">Protease</keyword>
<keyword evidence="5" id="KW-0378">Hydrolase</keyword>
<dbReference type="EMBL" id="JBHSQO010000002">
    <property type="protein sequence ID" value="MFC6088188.1"/>
    <property type="molecule type" value="Genomic_DNA"/>
</dbReference>
<accession>A0ABW1NZA5</accession>
<gene>
    <name evidence="11" type="ORF">ACFP3R_02790</name>
</gene>
<evidence type="ECO:0000313" key="11">
    <source>
        <dbReference type="EMBL" id="MFC6088188.1"/>
    </source>
</evidence>
<evidence type="ECO:0000256" key="5">
    <source>
        <dbReference type="ARBA" id="ARBA00022801"/>
    </source>
</evidence>
<dbReference type="RefSeq" id="WP_380632369.1">
    <property type="nucleotide sequence ID" value="NZ_JBHSQO010000002.1"/>
</dbReference>
<dbReference type="Proteomes" id="UP001596220">
    <property type="component" value="Unassembled WGS sequence"/>
</dbReference>
<keyword evidence="9" id="KW-0732">Signal</keyword>
<dbReference type="Gene3D" id="2.60.40.2970">
    <property type="match status" value="1"/>
</dbReference>
<keyword evidence="12" id="KW-1185">Reference proteome</keyword>
<keyword evidence="6" id="KW-0862">Zinc</keyword>
<evidence type="ECO:0000256" key="8">
    <source>
        <dbReference type="SAM" id="MobiDB-lite"/>
    </source>
</evidence>
<dbReference type="Pfam" id="PF14521">
    <property type="entry name" value="Aspzincin_M35"/>
    <property type="match status" value="1"/>
</dbReference>
<dbReference type="Gene3D" id="3.40.390.10">
    <property type="entry name" value="Collagenase (Catalytic Domain)"/>
    <property type="match status" value="1"/>
</dbReference>
<evidence type="ECO:0000256" key="2">
    <source>
        <dbReference type="ARBA" id="ARBA00010279"/>
    </source>
</evidence>
<dbReference type="InterPro" id="IPR024079">
    <property type="entry name" value="MetalloPept_cat_dom_sf"/>
</dbReference>
<protein>
    <submittedName>
        <fullName evidence="11">M35 family metallopeptidase</fullName>
    </submittedName>
</protein>
<dbReference type="InterPro" id="IPR029463">
    <property type="entry name" value="Lys_MEP"/>
</dbReference>
<comment type="cofactor">
    <cofactor evidence="1">
        <name>Zn(2+)</name>
        <dbReference type="ChEBI" id="CHEBI:29105"/>
    </cofactor>
</comment>
<reference evidence="12" key="1">
    <citation type="journal article" date="2019" name="Int. J. Syst. Evol. Microbiol.">
        <title>The Global Catalogue of Microorganisms (GCM) 10K type strain sequencing project: providing services to taxonomists for standard genome sequencing and annotation.</title>
        <authorList>
            <consortium name="The Broad Institute Genomics Platform"/>
            <consortium name="The Broad Institute Genome Sequencing Center for Infectious Disease"/>
            <person name="Wu L."/>
            <person name="Ma J."/>
        </authorList>
    </citation>
    <scope>NUCLEOTIDE SEQUENCE [LARGE SCALE GENOMIC DNA]</scope>
    <source>
        <strain evidence="12">CGMCC 4.7246</strain>
    </source>
</reference>
<comment type="similarity">
    <text evidence="2">Belongs to the peptidase M35 family.</text>
</comment>